<dbReference type="Gene3D" id="3.40.50.1820">
    <property type="entry name" value="alpha/beta hydrolase"/>
    <property type="match status" value="1"/>
</dbReference>
<comment type="caution">
    <text evidence="1">The sequence shown here is derived from an EMBL/GenBank/DDBJ whole genome shotgun (WGS) entry which is preliminary data.</text>
</comment>
<evidence type="ECO:0000313" key="1">
    <source>
        <dbReference type="EMBL" id="PIL33089.1"/>
    </source>
</evidence>
<dbReference type="InterPro" id="IPR029058">
    <property type="entry name" value="AB_hydrolase_fold"/>
</dbReference>
<dbReference type="EMBL" id="AYKW01000008">
    <property type="protein sequence ID" value="PIL33089.1"/>
    <property type="molecule type" value="Genomic_DNA"/>
</dbReference>
<dbReference type="STRING" id="1077348.A0A2G8SH35"/>
<dbReference type="OrthoDB" id="433474at2759"/>
<reference evidence="1 2" key="1">
    <citation type="journal article" date="2015" name="Sci. Rep.">
        <title>Chromosome-level genome map provides insights into diverse defense mechanisms in the medicinal fungus Ganoderma sinense.</title>
        <authorList>
            <person name="Zhu Y."/>
            <person name="Xu J."/>
            <person name="Sun C."/>
            <person name="Zhou S."/>
            <person name="Xu H."/>
            <person name="Nelson D.R."/>
            <person name="Qian J."/>
            <person name="Song J."/>
            <person name="Luo H."/>
            <person name="Xiang L."/>
            <person name="Li Y."/>
            <person name="Xu Z."/>
            <person name="Ji A."/>
            <person name="Wang L."/>
            <person name="Lu S."/>
            <person name="Hayward A."/>
            <person name="Sun W."/>
            <person name="Li X."/>
            <person name="Schwartz D.C."/>
            <person name="Wang Y."/>
            <person name="Chen S."/>
        </authorList>
    </citation>
    <scope>NUCLEOTIDE SEQUENCE [LARGE SCALE GENOMIC DNA]</scope>
    <source>
        <strain evidence="1 2">ZZ0214-1</strain>
    </source>
</reference>
<dbReference type="Proteomes" id="UP000230002">
    <property type="component" value="Unassembled WGS sequence"/>
</dbReference>
<name>A0A2G8SH35_9APHY</name>
<dbReference type="SUPFAM" id="SSF53474">
    <property type="entry name" value="alpha/beta-Hydrolases"/>
    <property type="match status" value="1"/>
</dbReference>
<evidence type="ECO:0008006" key="3">
    <source>
        <dbReference type="Google" id="ProtNLM"/>
    </source>
</evidence>
<evidence type="ECO:0000313" key="2">
    <source>
        <dbReference type="Proteomes" id="UP000230002"/>
    </source>
</evidence>
<proteinExistence type="predicted"/>
<sequence length="122" mass="13757">MEAQATTTGLNPRVEKGYYSSLEAARKHLPLQLLADAPEELARGLPECFVLQSEKEPAFLDESNEAFMKALERRLGRNVRYEVMKEHNHVSPHLALSTGNREEYAKNVLAWIKAKARGAHTL</sequence>
<organism evidence="1 2">
    <name type="scientific">Ganoderma sinense ZZ0214-1</name>
    <dbReference type="NCBI Taxonomy" id="1077348"/>
    <lineage>
        <taxon>Eukaryota</taxon>
        <taxon>Fungi</taxon>
        <taxon>Dikarya</taxon>
        <taxon>Basidiomycota</taxon>
        <taxon>Agaricomycotina</taxon>
        <taxon>Agaricomycetes</taxon>
        <taxon>Polyporales</taxon>
        <taxon>Polyporaceae</taxon>
        <taxon>Ganoderma</taxon>
    </lineage>
</organism>
<gene>
    <name evidence="1" type="ORF">GSI_04538</name>
</gene>
<keyword evidence="2" id="KW-1185">Reference proteome</keyword>
<protein>
    <recommendedName>
        <fullName evidence="3">Alpha/beta hydrolase fold-3 domain-containing protein</fullName>
    </recommendedName>
</protein>
<dbReference type="AlphaFoldDB" id="A0A2G8SH35"/>
<accession>A0A2G8SH35</accession>